<dbReference type="RefSeq" id="WP_089228802.1">
    <property type="nucleotide sequence ID" value="NZ_FZOF01000037.1"/>
</dbReference>
<evidence type="ECO:0000256" key="6">
    <source>
        <dbReference type="ARBA" id="ARBA00023136"/>
    </source>
</evidence>
<evidence type="ECO:0000256" key="3">
    <source>
        <dbReference type="ARBA" id="ARBA00022475"/>
    </source>
</evidence>
<keyword evidence="3" id="KW-1003">Cell membrane</keyword>
<dbReference type="GO" id="GO:0005886">
    <property type="term" value="C:plasma membrane"/>
    <property type="evidence" value="ECO:0007669"/>
    <property type="project" value="UniProtKB-SubCell"/>
</dbReference>
<dbReference type="GO" id="GO:0019350">
    <property type="term" value="P:teichoic acid biosynthetic process"/>
    <property type="evidence" value="ECO:0007669"/>
    <property type="project" value="UniProtKB-KW"/>
</dbReference>
<dbReference type="GO" id="GO:0047355">
    <property type="term" value="F:CDP-glycerol glycerophosphotransferase activity"/>
    <property type="evidence" value="ECO:0007669"/>
    <property type="project" value="InterPro"/>
</dbReference>
<comment type="similarity">
    <text evidence="2">Belongs to the CDP-glycerol glycerophosphotransferase family.</text>
</comment>
<keyword evidence="9" id="KW-1185">Reference proteome</keyword>
<gene>
    <name evidence="8" type="ORF">SAMN05216252_13720</name>
</gene>
<dbReference type="Pfam" id="PF04464">
    <property type="entry name" value="Glyphos_transf"/>
    <property type="match status" value="1"/>
</dbReference>
<dbReference type="Pfam" id="PF00535">
    <property type="entry name" value="Glycos_transf_2"/>
    <property type="match status" value="1"/>
</dbReference>
<dbReference type="Gene3D" id="3.90.550.10">
    <property type="entry name" value="Spore Coat Polysaccharide Biosynthesis Protein SpsA, Chain A"/>
    <property type="match status" value="1"/>
</dbReference>
<protein>
    <submittedName>
        <fullName evidence="8">CDP-glycerol:poly(Glycerophosphate) glycerophosphotransferase</fullName>
    </submittedName>
</protein>
<evidence type="ECO:0000313" key="8">
    <source>
        <dbReference type="EMBL" id="SNT54452.1"/>
    </source>
</evidence>
<keyword evidence="6" id="KW-0472">Membrane</keyword>
<dbReference type="InterPro" id="IPR007554">
    <property type="entry name" value="Glycerophosphate_synth"/>
</dbReference>
<dbReference type="SUPFAM" id="SSF53756">
    <property type="entry name" value="UDP-Glycosyltransferase/glycogen phosphorylase"/>
    <property type="match status" value="1"/>
</dbReference>
<keyword evidence="4 8" id="KW-0808">Transferase</keyword>
<dbReference type="Proteomes" id="UP000198280">
    <property type="component" value="Unassembled WGS sequence"/>
</dbReference>
<evidence type="ECO:0000256" key="5">
    <source>
        <dbReference type="ARBA" id="ARBA00022944"/>
    </source>
</evidence>
<keyword evidence="5" id="KW-0777">Teichoic acid biosynthesis</keyword>
<dbReference type="Gene3D" id="3.40.50.11820">
    <property type="match status" value="1"/>
</dbReference>
<dbReference type="PANTHER" id="PTHR37316">
    <property type="entry name" value="TEICHOIC ACID GLYCEROL-PHOSPHATE PRIMASE"/>
    <property type="match status" value="1"/>
</dbReference>
<evidence type="ECO:0000313" key="9">
    <source>
        <dbReference type="Proteomes" id="UP000198280"/>
    </source>
</evidence>
<dbReference type="InterPro" id="IPR043148">
    <property type="entry name" value="TagF_C"/>
</dbReference>
<dbReference type="AlphaFoldDB" id="A0A239NIP9"/>
<dbReference type="PANTHER" id="PTHR37316:SF3">
    <property type="entry name" value="TEICHOIC ACID GLYCEROL-PHOSPHATE TRANSFERASE"/>
    <property type="match status" value="1"/>
</dbReference>
<dbReference type="SUPFAM" id="SSF53448">
    <property type="entry name" value="Nucleotide-diphospho-sugar transferases"/>
    <property type="match status" value="1"/>
</dbReference>
<feature type="domain" description="Glycosyltransferase 2-like" evidence="7">
    <location>
        <begin position="5"/>
        <end position="132"/>
    </location>
</feature>
<evidence type="ECO:0000256" key="2">
    <source>
        <dbReference type="ARBA" id="ARBA00010488"/>
    </source>
</evidence>
<dbReference type="Gene3D" id="3.40.50.12580">
    <property type="match status" value="1"/>
</dbReference>
<proteinExistence type="inferred from homology"/>
<dbReference type="InterPro" id="IPR051612">
    <property type="entry name" value="Teichoic_Acid_Biosynth"/>
</dbReference>
<reference evidence="8 9" key="1">
    <citation type="submission" date="2017-06" db="EMBL/GenBank/DDBJ databases">
        <authorList>
            <person name="Kim H.J."/>
            <person name="Triplett B.A."/>
        </authorList>
    </citation>
    <scope>NUCLEOTIDE SEQUENCE [LARGE SCALE GENOMIC DNA]</scope>
    <source>
        <strain evidence="8 9">CGMCC 4.1858</strain>
    </source>
</reference>
<name>A0A239NIP9_9ACTN</name>
<dbReference type="EMBL" id="FZOF01000037">
    <property type="protein sequence ID" value="SNT54452.1"/>
    <property type="molecule type" value="Genomic_DNA"/>
</dbReference>
<evidence type="ECO:0000259" key="7">
    <source>
        <dbReference type="Pfam" id="PF00535"/>
    </source>
</evidence>
<dbReference type="InterPro" id="IPR001173">
    <property type="entry name" value="Glyco_trans_2-like"/>
</dbReference>
<dbReference type="InterPro" id="IPR043149">
    <property type="entry name" value="TagF_N"/>
</dbReference>
<dbReference type="CDD" id="cd00761">
    <property type="entry name" value="Glyco_tranf_GTA_type"/>
    <property type="match status" value="1"/>
</dbReference>
<dbReference type="OrthoDB" id="3183633at2"/>
<evidence type="ECO:0000256" key="1">
    <source>
        <dbReference type="ARBA" id="ARBA00004202"/>
    </source>
</evidence>
<evidence type="ECO:0000256" key="4">
    <source>
        <dbReference type="ARBA" id="ARBA00022679"/>
    </source>
</evidence>
<dbReference type="FunFam" id="3.90.550.10:FF:000196">
    <property type="entry name" value="Glycosyl transferase"/>
    <property type="match status" value="1"/>
</dbReference>
<organism evidence="8 9">
    <name type="scientific">Actinacidiphila glaucinigra</name>
    <dbReference type="NCBI Taxonomy" id="235986"/>
    <lineage>
        <taxon>Bacteria</taxon>
        <taxon>Bacillati</taxon>
        <taxon>Actinomycetota</taxon>
        <taxon>Actinomycetes</taxon>
        <taxon>Kitasatosporales</taxon>
        <taxon>Streptomycetaceae</taxon>
        <taxon>Actinacidiphila</taxon>
    </lineage>
</organism>
<dbReference type="InterPro" id="IPR029044">
    <property type="entry name" value="Nucleotide-diphossugar_trans"/>
</dbReference>
<accession>A0A239NIP9</accession>
<sequence>MPRFSVIVPAHKVQAYLHECLESVLGQSFSDFEVIAVDDRSPDASGAILDAFAARDRRVTVLHLKENVGLGPARNAGTARATGDYLLFLDSDDTLAPGSLQALADRLKETAEPDVLVYDYARTYWDGRVVRNQRAALLAQDGRPAGPLDDRPELLRLLPVAWNKAYRREFVQRCDAAFPPGWYEDVAWTYPLLLAARSIAVLDRVCVHYRQRRRGSILRTTSSRHFDVFDQYDRVFAFLDRNPSLDGWRPALFGRMTDHLLAVYNTPGRLPRSSRGLYFQRCSLHFRRYQPQEPGPRPQGVPGVTRRLLVRLGARQVFDAVRAANALRRRLRRLVKDTSRAAREAGLRLHYRIQRHRPLDPDLAVFAACRYGGYGGDPAALEAAVRDLAPHLRTAWITTPAYAHTLPRGVRRLQPGSPAYWTALARAAYLVNDVNFPHAYRKRRGQVNLHTHQGTPLGRTGLDLQGHPAASAGRDFARMLAHTDRWDFCLSANRHSTVVWERAYPAGYTTLEHGRPGNDVLLRADADDVRRIRAGLGIPAESTAILYAPAHRDYRRGFHPPVDLVRLARELGPGHVVLYRAPDSHAGTATLPEGLPDTVLDVSAHPSVQELCLAADALVTDYSPLMFDYAGLDRPIVVHAGDWTAYRAARGTYFDITTEAPGPVARSEDELLSILTTDTWRGPRSAQLRAAFRAHFCPYDDGHAAERVVRRVFLGEDGGEPAVLPPERRTPAPPARP</sequence>
<comment type="subcellular location">
    <subcellularLocation>
        <location evidence="1">Cell membrane</location>
        <topology evidence="1">Peripheral membrane protein</topology>
    </subcellularLocation>
</comment>